<evidence type="ECO:0000313" key="3">
    <source>
        <dbReference type="Proteomes" id="UP001377972"/>
    </source>
</evidence>
<evidence type="ECO:0000313" key="2">
    <source>
        <dbReference type="EMBL" id="MEJ6495449.1"/>
    </source>
</evidence>
<keyword evidence="1" id="KW-0732">Signal</keyword>
<dbReference type="EMBL" id="JAQPZS010000003">
    <property type="protein sequence ID" value="MEJ6495449.1"/>
    <property type="molecule type" value="Genomic_DNA"/>
</dbReference>
<organism evidence="2 3">
    <name type="scientific">Pseudoalteromonas lipolytica</name>
    <dbReference type="NCBI Taxonomy" id="570156"/>
    <lineage>
        <taxon>Bacteria</taxon>
        <taxon>Pseudomonadati</taxon>
        <taxon>Pseudomonadota</taxon>
        <taxon>Gammaproteobacteria</taxon>
        <taxon>Alteromonadales</taxon>
        <taxon>Pseudoalteromonadaceae</taxon>
        <taxon>Pseudoalteromonas</taxon>
    </lineage>
</organism>
<feature type="chain" id="PRO_5046669929" evidence="1">
    <location>
        <begin position="21"/>
        <end position="169"/>
    </location>
</feature>
<dbReference type="Proteomes" id="UP001377972">
    <property type="component" value="Unassembled WGS sequence"/>
</dbReference>
<reference evidence="2 3" key="1">
    <citation type="submission" date="2023-01" db="EMBL/GenBank/DDBJ databases">
        <title>Trichodesmium-associated heterotrophic epibiont bacteria.</title>
        <authorList>
            <person name="Cleveland C.S."/>
            <person name="Webb E.A."/>
        </authorList>
    </citation>
    <scope>NUCLEOTIDE SEQUENCE [LARGE SCALE GENOMIC DNA]</scope>
    <source>
        <strain evidence="2 3">USCH2</strain>
    </source>
</reference>
<feature type="signal peptide" evidence="1">
    <location>
        <begin position="1"/>
        <end position="20"/>
    </location>
</feature>
<accession>A0ABU8SQY3</accession>
<comment type="caution">
    <text evidence="2">The sequence shown here is derived from an EMBL/GenBank/DDBJ whole genome shotgun (WGS) entry which is preliminary data.</text>
</comment>
<proteinExistence type="predicted"/>
<name>A0ABU8SQY3_9GAMM</name>
<protein>
    <submittedName>
        <fullName evidence="2">Uncharacterized protein</fullName>
    </submittedName>
</protein>
<keyword evidence="3" id="KW-1185">Reference proteome</keyword>
<sequence>MKILAAALLFLIACSFKINAHQLSTAYLNLTKTENEQLVLKGQWQVAVIDLEHVIPFDINTNDVITWQEIKSQKESILKYLAKHLVVNQNDIGCKLHNEGDLKIDSHFNESYIVVPVQITCPTTQAFTINYSALFEVDANHKAIADIANFSRVFTLSENNQSFDTNSPN</sequence>
<dbReference type="RefSeq" id="WP_054552178.1">
    <property type="nucleotide sequence ID" value="NZ_JAQPZS010000003.1"/>
</dbReference>
<gene>
    <name evidence="2" type="ORF">PQI24_05370</name>
</gene>
<evidence type="ECO:0000256" key="1">
    <source>
        <dbReference type="SAM" id="SignalP"/>
    </source>
</evidence>